<reference evidence="5 6" key="2">
    <citation type="submission" date="2016-03" db="EMBL/GenBank/DDBJ databases">
        <title>New uncultured bacterium of the family Gallionellaceae from acid mine drainage: description and reconstruction of genome based on metagenomic analysis of microbial community.</title>
        <authorList>
            <person name="Kadnikov V."/>
            <person name="Ivasenko D."/>
            <person name="Beletsky A."/>
            <person name="Mardanov A."/>
            <person name="Danilova E."/>
            <person name="Pimenov N."/>
            <person name="Karnachuk O."/>
            <person name="Ravin N."/>
        </authorList>
    </citation>
    <scope>NUCLEOTIDE SEQUENCE [LARGE SCALE GENOMIC DNA]</scope>
    <source>
        <strain evidence="5">ShG14-8</strain>
    </source>
</reference>
<evidence type="ECO:0000313" key="5">
    <source>
        <dbReference type="EMBL" id="KXS31881.1"/>
    </source>
</evidence>
<dbReference type="InterPro" id="IPR028350">
    <property type="entry name" value="DNAC/IstB-like"/>
</dbReference>
<evidence type="ECO:0000259" key="4">
    <source>
        <dbReference type="SMART" id="SM00382"/>
    </source>
</evidence>
<dbReference type="SMART" id="SM00382">
    <property type="entry name" value="AAA"/>
    <property type="match status" value="1"/>
</dbReference>
<dbReference type="Proteomes" id="UP000070578">
    <property type="component" value="Unassembled WGS sequence"/>
</dbReference>
<evidence type="ECO:0000256" key="2">
    <source>
        <dbReference type="ARBA" id="ARBA00022741"/>
    </source>
</evidence>
<gene>
    <name evidence="5" type="ORF">AWT59_2013</name>
</gene>
<evidence type="ECO:0000256" key="3">
    <source>
        <dbReference type="ARBA" id="ARBA00022840"/>
    </source>
</evidence>
<dbReference type="InterPro" id="IPR002611">
    <property type="entry name" value="IstB_ATP-bd"/>
</dbReference>
<keyword evidence="2" id="KW-0547">Nucleotide-binding</keyword>
<dbReference type="AlphaFoldDB" id="A0A139BSD1"/>
<proteinExistence type="inferred from homology"/>
<dbReference type="NCBIfam" id="NF038214">
    <property type="entry name" value="IS21_help_AAA"/>
    <property type="match status" value="1"/>
</dbReference>
<keyword evidence="3 5" id="KW-0067">ATP-binding</keyword>
<reference evidence="5 6" key="1">
    <citation type="submission" date="2016-02" db="EMBL/GenBank/DDBJ databases">
        <authorList>
            <person name="Wen L."/>
            <person name="He K."/>
            <person name="Yang H."/>
        </authorList>
    </citation>
    <scope>NUCLEOTIDE SEQUENCE [LARGE SCALE GENOMIC DNA]</scope>
    <source>
        <strain evidence="5">ShG14-8</strain>
    </source>
</reference>
<dbReference type="InterPro" id="IPR003593">
    <property type="entry name" value="AAA+_ATPase"/>
</dbReference>
<organism evidence="5 6">
    <name type="scientific">Candidatus Gallionella acididurans</name>
    <dbReference type="NCBI Taxonomy" id="1796491"/>
    <lineage>
        <taxon>Bacteria</taxon>
        <taxon>Pseudomonadati</taxon>
        <taxon>Pseudomonadota</taxon>
        <taxon>Betaproteobacteria</taxon>
        <taxon>Nitrosomonadales</taxon>
        <taxon>Gallionellaceae</taxon>
        <taxon>Gallionella</taxon>
    </lineage>
</organism>
<dbReference type="SUPFAM" id="SSF52540">
    <property type="entry name" value="P-loop containing nucleoside triphosphate hydrolases"/>
    <property type="match status" value="1"/>
</dbReference>
<evidence type="ECO:0000256" key="1">
    <source>
        <dbReference type="ARBA" id="ARBA00008059"/>
    </source>
</evidence>
<comment type="caution">
    <text evidence="5">The sequence shown here is derived from an EMBL/GenBank/DDBJ whole genome shotgun (WGS) entry which is preliminary data.</text>
</comment>
<dbReference type="InterPro" id="IPR027417">
    <property type="entry name" value="P-loop_NTPase"/>
</dbReference>
<dbReference type="Pfam" id="PF01695">
    <property type="entry name" value="IstB_IS21"/>
    <property type="match status" value="1"/>
</dbReference>
<name>A0A139BSD1_9PROT</name>
<dbReference type="InterPro" id="IPR047661">
    <property type="entry name" value="IstB"/>
</dbReference>
<dbReference type="GO" id="GO:0006260">
    <property type="term" value="P:DNA replication"/>
    <property type="evidence" value="ECO:0007669"/>
    <property type="project" value="TreeGrafter"/>
</dbReference>
<dbReference type="PANTHER" id="PTHR30050:SF4">
    <property type="entry name" value="ATP-BINDING PROTEIN RV3427C IN INSERTION SEQUENCE-RELATED"/>
    <property type="match status" value="1"/>
</dbReference>
<comment type="similarity">
    <text evidence="1">Belongs to the IS21/IS1162 putative ATP-binding protein family.</text>
</comment>
<protein>
    <submittedName>
        <fullName evidence="5">IstB-like ATP-binding protein</fullName>
    </submittedName>
</protein>
<feature type="domain" description="AAA+ ATPase" evidence="4">
    <location>
        <begin position="98"/>
        <end position="230"/>
    </location>
</feature>
<dbReference type="EMBL" id="LSLI01000052">
    <property type="protein sequence ID" value="KXS31881.1"/>
    <property type="molecule type" value="Genomic_DNA"/>
</dbReference>
<dbReference type="PIRSF" id="PIRSF003073">
    <property type="entry name" value="DNAC_TnpB_IstB"/>
    <property type="match status" value="1"/>
</dbReference>
<dbReference type="PANTHER" id="PTHR30050">
    <property type="entry name" value="CHROMOSOMAL REPLICATION INITIATOR PROTEIN DNAA"/>
    <property type="match status" value="1"/>
</dbReference>
<dbReference type="CDD" id="cd00009">
    <property type="entry name" value="AAA"/>
    <property type="match status" value="1"/>
</dbReference>
<dbReference type="GO" id="GO:0005524">
    <property type="term" value="F:ATP binding"/>
    <property type="evidence" value="ECO:0007669"/>
    <property type="project" value="UniProtKB-KW"/>
</dbReference>
<dbReference type="PATRIC" id="fig|1796491.3.peg.2193"/>
<accession>A0A139BSD1</accession>
<sequence length="242" mass="27308">MLHQHTLTTLKTLKLPGMAAAFEEQLIQPVTQSLSFTDRFGLIVDREASHRDNQRLGRLLKNARLKHNACVEDIDYRSGRGLDKAVMATLIGCDWIRQVQNLILTGKTGCGKTWLACALGNQACRQGMSVLYVRTSRLLEEMKLAHSDGSFRKRLMQIAKIDLLVLDDWGVSTLIPSERQDLLELIDDRTRKSTLITSQIPVKAWHEVIGEPTLADAILDRIVHRSHTIDLTGESMRKTKKT</sequence>
<dbReference type="Gene3D" id="3.40.50.300">
    <property type="entry name" value="P-loop containing nucleotide triphosphate hydrolases"/>
    <property type="match status" value="1"/>
</dbReference>
<evidence type="ECO:0000313" key="6">
    <source>
        <dbReference type="Proteomes" id="UP000070578"/>
    </source>
</evidence>